<accession>C4GHI0</accession>
<comment type="caution">
    <text evidence="1">The sequence shown here is derived from an EMBL/GenBank/DDBJ whole genome shotgun (WGS) entry which is preliminary data.</text>
</comment>
<evidence type="ECO:0000313" key="1">
    <source>
        <dbReference type="EMBL" id="EEP68418.1"/>
    </source>
</evidence>
<dbReference type="EMBL" id="ACJW02000002">
    <property type="protein sequence ID" value="EEP68418.1"/>
    <property type="molecule type" value="Genomic_DNA"/>
</dbReference>
<keyword evidence="2" id="KW-1185">Reference proteome</keyword>
<sequence>MAGGAGETITFLFNFFSTGIKATPNGSGKPKTLWRSWKPKNIVAAIPPFRRSENQYIDFRLPFLFLN</sequence>
<evidence type="ECO:0000313" key="2">
    <source>
        <dbReference type="Proteomes" id="UP000003009"/>
    </source>
</evidence>
<dbReference type="HOGENOM" id="CLU_205217_0_0_4"/>
<organism evidence="1 2">
    <name type="scientific">Kingella oralis ATCC 51147</name>
    <dbReference type="NCBI Taxonomy" id="629741"/>
    <lineage>
        <taxon>Bacteria</taxon>
        <taxon>Pseudomonadati</taxon>
        <taxon>Pseudomonadota</taxon>
        <taxon>Betaproteobacteria</taxon>
        <taxon>Neisseriales</taxon>
        <taxon>Neisseriaceae</taxon>
        <taxon>Kingella</taxon>
    </lineage>
</organism>
<dbReference type="Proteomes" id="UP000003009">
    <property type="component" value="Unassembled WGS sequence"/>
</dbReference>
<gene>
    <name evidence="1" type="ORF">GCWU000324_00313</name>
</gene>
<proteinExistence type="predicted"/>
<name>C4GHI0_9NEIS</name>
<dbReference type="STRING" id="629741.GCWU000324_00313"/>
<dbReference type="AlphaFoldDB" id="C4GHI0"/>
<protein>
    <submittedName>
        <fullName evidence="1">Uncharacterized protein</fullName>
    </submittedName>
</protein>
<reference evidence="1" key="1">
    <citation type="submission" date="2009-04" db="EMBL/GenBank/DDBJ databases">
        <authorList>
            <person name="Weinstock G."/>
            <person name="Sodergren E."/>
            <person name="Clifton S."/>
            <person name="Fulton L."/>
            <person name="Fulton B."/>
            <person name="Courtney L."/>
            <person name="Fronick C."/>
            <person name="Harrison M."/>
            <person name="Strong C."/>
            <person name="Farmer C."/>
            <person name="Delahaunty K."/>
            <person name="Markovic C."/>
            <person name="Hall O."/>
            <person name="Minx P."/>
            <person name="Tomlinson C."/>
            <person name="Mitreva M."/>
            <person name="Nelson J."/>
            <person name="Hou S."/>
            <person name="Wollam A."/>
            <person name="Pepin K.H."/>
            <person name="Johnson M."/>
            <person name="Bhonagiri V."/>
            <person name="Nash W.E."/>
            <person name="Warren W."/>
            <person name="Chinwalla A."/>
            <person name="Mardis E.R."/>
            <person name="Wilson R.K."/>
        </authorList>
    </citation>
    <scope>NUCLEOTIDE SEQUENCE [LARGE SCALE GENOMIC DNA]</scope>
    <source>
        <strain evidence="1">ATCC 51147</strain>
    </source>
</reference>